<accession>A0A225W2J9</accession>
<dbReference type="InterPro" id="IPR000477">
    <property type="entry name" value="RT_dom"/>
</dbReference>
<dbReference type="STRING" id="4795.A0A225W2J9"/>
<proteinExistence type="predicted"/>
<protein>
    <submittedName>
        <fullName evidence="2">Reverse transcriptase</fullName>
    </submittedName>
</protein>
<evidence type="ECO:0000313" key="3">
    <source>
        <dbReference type="Proteomes" id="UP000198211"/>
    </source>
</evidence>
<dbReference type="GO" id="GO:0003964">
    <property type="term" value="F:RNA-directed DNA polymerase activity"/>
    <property type="evidence" value="ECO:0007669"/>
    <property type="project" value="UniProtKB-KW"/>
</dbReference>
<keyword evidence="2" id="KW-0695">RNA-directed DNA polymerase</keyword>
<dbReference type="Proteomes" id="UP000198211">
    <property type="component" value="Unassembled WGS sequence"/>
</dbReference>
<reference evidence="3" key="1">
    <citation type="submission" date="2017-03" db="EMBL/GenBank/DDBJ databases">
        <title>Phytopthora megakarya and P. palmivora, two closely related causual agents of cacao black pod achieved similar genome size and gene model numbers by different mechanisms.</title>
        <authorList>
            <person name="Ali S."/>
            <person name="Shao J."/>
            <person name="Larry D.J."/>
            <person name="Kronmiller B."/>
            <person name="Shen D."/>
            <person name="Strem M.D."/>
            <person name="Melnick R.L."/>
            <person name="Guiltinan M.J."/>
            <person name="Tyler B.M."/>
            <person name="Meinhardt L.W."/>
            <person name="Bailey B.A."/>
        </authorList>
    </citation>
    <scope>NUCLEOTIDE SEQUENCE [LARGE SCALE GENOMIC DNA]</scope>
    <source>
        <strain evidence="3">zdho120</strain>
    </source>
</reference>
<evidence type="ECO:0000313" key="2">
    <source>
        <dbReference type="EMBL" id="OWZ11805.1"/>
    </source>
</evidence>
<name>A0A225W2J9_9STRA</name>
<organism evidence="2 3">
    <name type="scientific">Phytophthora megakarya</name>
    <dbReference type="NCBI Taxonomy" id="4795"/>
    <lineage>
        <taxon>Eukaryota</taxon>
        <taxon>Sar</taxon>
        <taxon>Stramenopiles</taxon>
        <taxon>Oomycota</taxon>
        <taxon>Peronosporomycetes</taxon>
        <taxon>Peronosporales</taxon>
        <taxon>Peronosporaceae</taxon>
        <taxon>Phytophthora</taxon>
    </lineage>
</organism>
<evidence type="ECO:0000259" key="1">
    <source>
        <dbReference type="Pfam" id="PF00078"/>
    </source>
</evidence>
<dbReference type="PANTHER" id="PTHR19446">
    <property type="entry name" value="REVERSE TRANSCRIPTASES"/>
    <property type="match status" value="1"/>
</dbReference>
<gene>
    <name evidence="2" type="ORF">PHMEG_00015122</name>
</gene>
<keyword evidence="2" id="KW-0548">Nucleotidyltransferase</keyword>
<comment type="caution">
    <text evidence="2">The sequence shown here is derived from an EMBL/GenBank/DDBJ whole genome shotgun (WGS) entry which is preliminary data.</text>
</comment>
<feature type="domain" description="Reverse transcriptase" evidence="1">
    <location>
        <begin position="103"/>
        <end position="191"/>
    </location>
</feature>
<dbReference type="AlphaFoldDB" id="A0A225W2J9"/>
<dbReference type="EMBL" id="NBNE01002022">
    <property type="protein sequence ID" value="OWZ11805.1"/>
    <property type="molecule type" value="Genomic_DNA"/>
</dbReference>
<keyword evidence="3" id="KW-1185">Reference proteome</keyword>
<dbReference type="Pfam" id="PF00078">
    <property type="entry name" value="RVT_1"/>
    <property type="match status" value="1"/>
</dbReference>
<sequence>MLQGLNEQLLTVGVNEHVVGNIGSIENILEFLVNLPKLFFNGFPLNDCNTGKACGPDGLGNDWYRDYAATLVPILTILYRMWYEAGDFPNSFLLANIFCLKKKRNGANPLNYRPLALLNTDYKILTRLLSTKVAPTLKQRIHPHQNGFVPGRHIHNTLDSFAAAQAMAKSFPESNDAIAVLLDFAKAYDSLFREFFFAHWNNS</sequence>
<dbReference type="OrthoDB" id="167150at2759"/>
<keyword evidence="2" id="KW-0808">Transferase</keyword>